<evidence type="ECO:0000313" key="1">
    <source>
        <dbReference type="EMBL" id="UOQ47742.1"/>
    </source>
</evidence>
<keyword evidence="2" id="KW-1185">Reference proteome</keyword>
<organism evidence="1 2">
    <name type="scientific">Gracilibacillus caseinilyticus</name>
    <dbReference type="NCBI Taxonomy" id="2932256"/>
    <lineage>
        <taxon>Bacteria</taxon>
        <taxon>Bacillati</taxon>
        <taxon>Bacillota</taxon>
        <taxon>Bacilli</taxon>
        <taxon>Bacillales</taxon>
        <taxon>Bacillaceae</taxon>
        <taxon>Gracilibacillus</taxon>
    </lineage>
</organism>
<gene>
    <name evidence="1" type="ORF">MUN88_17060</name>
</gene>
<dbReference type="InterPro" id="IPR006450">
    <property type="entry name" value="Phage_HK97_gp6-like"/>
</dbReference>
<accession>A0ABY4EV71</accession>
<protein>
    <submittedName>
        <fullName evidence="1">Head-tail connector protein</fullName>
    </submittedName>
</protein>
<dbReference type="Proteomes" id="UP000831782">
    <property type="component" value="Chromosome"/>
</dbReference>
<proteinExistence type="predicted"/>
<dbReference type="NCBIfam" id="TIGR01560">
    <property type="entry name" value="put_DNA_pack"/>
    <property type="match status" value="1"/>
</dbReference>
<sequence length="77" mass="8820">MASLDNIKMILEIEEDDTSMDGLINLYIIRAKNYVKNYLSIDEIPNALSDVVEDWNVNTKLNKFLKVYSCLYSAGVK</sequence>
<evidence type="ECO:0000313" key="2">
    <source>
        <dbReference type="Proteomes" id="UP000831782"/>
    </source>
</evidence>
<dbReference type="Pfam" id="PF05135">
    <property type="entry name" value="Phage_connect_1"/>
    <property type="match status" value="1"/>
</dbReference>
<dbReference type="InterPro" id="IPR021146">
    <property type="entry name" value="Phage_gp6-like_head-tail"/>
</dbReference>
<dbReference type="RefSeq" id="WP_244717179.1">
    <property type="nucleotide sequence ID" value="NZ_CP095072.1"/>
</dbReference>
<name>A0ABY4EV71_9BACI</name>
<dbReference type="EMBL" id="CP095072">
    <property type="protein sequence ID" value="UOQ47742.1"/>
    <property type="molecule type" value="Genomic_DNA"/>
</dbReference>
<reference evidence="1 2" key="1">
    <citation type="submission" date="2022-04" db="EMBL/GenBank/DDBJ databases">
        <title>Gracilibacillus sp. isolated from saltern.</title>
        <authorList>
            <person name="Won M."/>
            <person name="Lee C.-M."/>
            <person name="Woen H.-Y."/>
            <person name="Kwon S.-W."/>
        </authorList>
    </citation>
    <scope>NUCLEOTIDE SEQUENCE [LARGE SCALE GENOMIC DNA]</scope>
    <source>
        <strain evidence="1 2">SSWR10-1</strain>
    </source>
</reference>